<dbReference type="PANTHER" id="PTHR43798">
    <property type="entry name" value="MONOACYLGLYCEROL LIPASE"/>
    <property type="match status" value="1"/>
</dbReference>
<dbReference type="EMBL" id="JACIJO010000001">
    <property type="protein sequence ID" value="MBB6325800.1"/>
    <property type="molecule type" value="Genomic_DNA"/>
</dbReference>
<feature type="domain" description="AB hydrolase-1" evidence="2">
    <location>
        <begin position="35"/>
        <end position="269"/>
    </location>
</feature>
<protein>
    <submittedName>
        <fullName evidence="3">Pimeloyl-ACP methyl ester carboxylesterase</fullName>
    </submittedName>
</protein>
<evidence type="ECO:0000256" key="1">
    <source>
        <dbReference type="SAM" id="SignalP"/>
    </source>
</evidence>
<dbReference type="RefSeq" id="WP_184494338.1">
    <property type="nucleotide sequence ID" value="NZ_JACIJO010000001.1"/>
</dbReference>
<dbReference type="AlphaFoldDB" id="A0A841MEN4"/>
<dbReference type="Gene3D" id="3.40.50.1820">
    <property type="entry name" value="alpha/beta hydrolase"/>
    <property type="match status" value="1"/>
</dbReference>
<dbReference type="InterPro" id="IPR050266">
    <property type="entry name" value="AB_hydrolase_sf"/>
</dbReference>
<evidence type="ECO:0000313" key="4">
    <source>
        <dbReference type="Proteomes" id="UP000588604"/>
    </source>
</evidence>
<evidence type="ECO:0000313" key="3">
    <source>
        <dbReference type="EMBL" id="MBB6325800.1"/>
    </source>
</evidence>
<feature type="chain" id="PRO_5032286225" evidence="1">
    <location>
        <begin position="24"/>
        <end position="277"/>
    </location>
</feature>
<dbReference type="InterPro" id="IPR029058">
    <property type="entry name" value="AB_hydrolase_fold"/>
</dbReference>
<dbReference type="InterPro" id="IPR000073">
    <property type="entry name" value="AB_hydrolase_1"/>
</dbReference>
<comment type="caution">
    <text evidence="3">The sequence shown here is derived from an EMBL/GenBank/DDBJ whole genome shotgun (WGS) entry which is preliminary data.</text>
</comment>
<feature type="signal peptide" evidence="1">
    <location>
        <begin position="1"/>
        <end position="23"/>
    </location>
</feature>
<keyword evidence="1" id="KW-0732">Signal</keyword>
<dbReference type="SUPFAM" id="SSF53474">
    <property type="entry name" value="alpha/beta-Hydrolases"/>
    <property type="match status" value="1"/>
</dbReference>
<dbReference type="Pfam" id="PF12697">
    <property type="entry name" value="Abhydrolase_6"/>
    <property type="match status" value="1"/>
</dbReference>
<dbReference type="Proteomes" id="UP000588604">
    <property type="component" value="Unassembled WGS sequence"/>
</dbReference>
<name>A0A841MEN4_9BACT</name>
<evidence type="ECO:0000259" key="2">
    <source>
        <dbReference type="Pfam" id="PF12697"/>
    </source>
</evidence>
<organism evidence="3 4">
    <name type="scientific">Algoriphagus iocasae</name>
    <dbReference type="NCBI Taxonomy" id="1836499"/>
    <lineage>
        <taxon>Bacteria</taxon>
        <taxon>Pseudomonadati</taxon>
        <taxon>Bacteroidota</taxon>
        <taxon>Cytophagia</taxon>
        <taxon>Cytophagales</taxon>
        <taxon>Cyclobacteriaceae</taxon>
        <taxon>Algoriphagus</taxon>
    </lineage>
</organism>
<reference evidence="3 4" key="1">
    <citation type="submission" date="2020-08" db="EMBL/GenBank/DDBJ databases">
        <title>Genomic Encyclopedia of Type Strains, Phase IV (KMG-IV): sequencing the most valuable type-strain genomes for metagenomic binning, comparative biology and taxonomic classification.</title>
        <authorList>
            <person name="Goeker M."/>
        </authorList>
    </citation>
    <scope>NUCLEOTIDE SEQUENCE [LARGE SCALE GENOMIC DNA]</scope>
    <source>
        <strain evidence="3 4">DSM 102044</strain>
    </source>
</reference>
<accession>A0A841MEN4</accession>
<sequence>MKKLICYLLLSFLFVSISQGQNAFRVERKGTGKPILFLPGFGSSGDVWDPLISKFPEHESITLTYAGFDGVSPIEFPWYSQISDQLINFVKENNLNGLTVVGHSMGGNLAVELAKAIPDRIAQIIIVDALPCMREVMMPGVPASAFAYDSPYNDQLLKMNTTDFESYASQMAQGMASNVKDQELLKEWFLAADRQVFVNGYTDLLKLDLRDGMESIVAPVLILVADQPFGDQALETMKIQYQGLKNKEFKMAKNSRHFIMMDQPEWMAQELQRFIEQ</sequence>
<gene>
    <name evidence="3" type="ORF">FHS59_001415</name>
</gene>
<proteinExistence type="predicted"/>
<keyword evidence="4" id="KW-1185">Reference proteome</keyword>